<dbReference type="Proteomes" id="UP000183400">
    <property type="component" value="Unassembled WGS sequence"/>
</dbReference>
<dbReference type="OrthoDB" id="9785438at2"/>
<organism evidence="1 2">
    <name type="scientific">Ruegeria halocynthiae</name>
    <dbReference type="NCBI Taxonomy" id="985054"/>
    <lineage>
        <taxon>Bacteria</taxon>
        <taxon>Pseudomonadati</taxon>
        <taxon>Pseudomonadota</taxon>
        <taxon>Alphaproteobacteria</taxon>
        <taxon>Rhodobacterales</taxon>
        <taxon>Roseobacteraceae</taxon>
        <taxon>Ruegeria</taxon>
    </lineage>
</organism>
<keyword evidence="2" id="KW-1185">Reference proteome</keyword>
<dbReference type="AlphaFoldDB" id="A0A1H2RYL6"/>
<name>A0A1H2RYL6_9RHOB</name>
<evidence type="ECO:0000313" key="2">
    <source>
        <dbReference type="Proteomes" id="UP000183400"/>
    </source>
</evidence>
<evidence type="ECO:0000313" key="1">
    <source>
        <dbReference type="EMBL" id="SDW23699.1"/>
    </source>
</evidence>
<dbReference type="InterPro" id="IPR052927">
    <property type="entry name" value="DCC_oxidoreductase"/>
</dbReference>
<reference evidence="2" key="1">
    <citation type="submission" date="2016-10" db="EMBL/GenBank/DDBJ databases">
        <authorList>
            <person name="Varghese N."/>
            <person name="Submissions S."/>
        </authorList>
    </citation>
    <scope>NUCLEOTIDE SEQUENCE [LARGE SCALE GENOMIC DNA]</scope>
    <source>
        <strain evidence="2">DSM 27839</strain>
    </source>
</reference>
<dbReference type="InterPro" id="IPR007263">
    <property type="entry name" value="DCC1-like"/>
</dbReference>
<gene>
    <name evidence="1" type="ORF">SAMN05444358_101287</name>
</gene>
<dbReference type="STRING" id="985054.SAMN05444358_101287"/>
<dbReference type="EMBL" id="FNNP01000001">
    <property type="protein sequence ID" value="SDW23699.1"/>
    <property type="molecule type" value="Genomic_DNA"/>
</dbReference>
<sequence>MTDNLAPDTDLIVFDGECVLCSGFFRFMLRHDQDERFCFATAQSTLGQRLYSDLNLPTSEFETNLVIVDGKVHQKLDAFAAAMRALPGAWRVLSLCRHLPAFLKDPLYRTIARNRYALFGRYDTCLMPDPSLRSRFAPDGF</sequence>
<dbReference type="PANTHER" id="PTHR33639">
    <property type="entry name" value="THIOL-DISULFIDE OXIDOREDUCTASE DCC"/>
    <property type="match status" value="1"/>
</dbReference>
<dbReference type="PANTHER" id="PTHR33639:SF2">
    <property type="entry name" value="DUF393 DOMAIN-CONTAINING PROTEIN"/>
    <property type="match status" value="1"/>
</dbReference>
<accession>A0A1H2RYL6</accession>
<proteinExistence type="predicted"/>
<protein>
    <submittedName>
        <fullName evidence="1">Predicted thiol-disulfide oxidoreductase YuxK, DCC family</fullName>
    </submittedName>
</protein>
<dbReference type="GO" id="GO:0015035">
    <property type="term" value="F:protein-disulfide reductase activity"/>
    <property type="evidence" value="ECO:0007669"/>
    <property type="project" value="InterPro"/>
</dbReference>
<dbReference type="Pfam" id="PF04134">
    <property type="entry name" value="DCC1-like"/>
    <property type="match status" value="1"/>
</dbReference>